<dbReference type="STRING" id="1993.SAMN04489713_115183"/>
<evidence type="ECO:0000259" key="2">
    <source>
        <dbReference type="Pfam" id="PF03413"/>
    </source>
</evidence>
<reference evidence="3 4" key="1">
    <citation type="submission" date="2016-10" db="EMBL/GenBank/DDBJ databases">
        <authorList>
            <person name="de Groot N.N."/>
        </authorList>
    </citation>
    <scope>NUCLEOTIDE SEQUENCE [LARGE SCALE GENOMIC DNA]</scope>
    <source>
        <strain evidence="3 4">DSM 43067</strain>
    </source>
</reference>
<dbReference type="EMBL" id="FOVH01000015">
    <property type="protein sequence ID" value="SFP59915.1"/>
    <property type="molecule type" value="Genomic_DNA"/>
</dbReference>
<dbReference type="InterPro" id="IPR025711">
    <property type="entry name" value="PepSY"/>
</dbReference>
<keyword evidence="4" id="KW-1185">Reference proteome</keyword>
<dbReference type="RefSeq" id="WP_021598079.1">
    <property type="nucleotide sequence ID" value="NZ_CP083237.1"/>
</dbReference>
<feature type="compositionally biased region" description="Acidic residues" evidence="1">
    <location>
        <begin position="110"/>
        <end position="121"/>
    </location>
</feature>
<dbReference type="Gene3D" id="3.10.450.40">
    <property type="match status" value="2"/>
</dbReference>
<sequence>MRALSGRGPVLVIAIALGGLAGSAATVLAAGLAGGDDVRARPVALRLGIERAAGIASRTVPGGHIEGLELGYNGRTLIWEADVIATDGTARELHIDSRDGRVVADRLDPPEEGEDGDDCDDGTTGRPDQAAALGAAKITAARAARAALEEVPGTVAAVDFEYRRTAHVWEVDVTDRDGREHKLRVDTATGEVIADAPGEDDG</sequence>
<accession>A0A1I5RN00</accession>
<evidence type="ECO:0000313" key="3">
    <source>
        <dbReference type="EMBL" id="SFP59915.1"/>
    </source>
</evidence>
<dbReference type="InParanoid" id="A0A1I5RN00"/>
<dbReference type="Pfam" id="PF03413">
    <property type="entry name" value="PepSY"/>
    <property type="match status" value="1"/>
</dbReference>
<evidence type="ECO:0000256" key="1">
    <source>
        <dbReference type="SAM" id="MobiDB-lite"/>
    </source>
</evidence>
<protein>
    <submittedName>
        <fullName evidence="3">Uncharacterized membrane protein YkoI</fullName>
    </submittedName>
</protein>
<evidence type="ECO:0000313" key="4">
    <source>
        <dbReference type="Proteomes" id="UP000183413"/>
    </source>
</evidence>
<feature type="region of interest" description="Disordered" evidence="1">
    <location>
        <begin position="105"/>
        <end position="125"/>
    </location>
</feature>
<dbReference type="Proteomes" id="UP000183413">
    <property type="component" value="Unassembled WGS sequence"/>
</dbReference>
<dbReference type="GeneID" id="99654840"/>
<feature type="domain" description="PepSY" evidence="2">
    <location>
        <begin position="137"/>
        <end position="194"/>
    </location>
</feature>
<dbReference type="AlphaFoldDB" id="A0A1I5RN00"/>
<name>A0A1I5RN00_9ACTN</name>
<proteinExistence type="predicted"/>
<gene>
    <name evidence="3" type="ORF">SAMN04489713_115183</name>
</gene>
<organism evidence="3 4">
    <name type="scientific">Actinomadura madurae</name>
    <dbReference type="NCBI Taxonomy" id="1993"/>
    <lineage>
        <taxon>Bacteria</taxon>
        <taxon>Bacillati</taxon>
        <taxon>Actinomycetota</taxon>
        <taxon>Actinomycetes</taxon>
        <taxon>Streptosporangiales</taxon>
        <taxon>Thermomonosporaceae</taxon>
        <taxon>Actinomadura</taxon>
    </lineage>
</organism>